<dbReference type="InParanoid" id="K7MLF6"/>
<dbReference type="EMBL" id="CM000850">
    <property type="protein sequence ID" value="KRH03959.1"/>
    <property type="molecule type" value="Genomic_DNA"/>
</dbReference>
<accession>K7MLF6</accession>
<evidence type="ECO:0000313" key="3">
    <source>
        <dbReference type="Proteomes" id="UP000008827"/>
    </source>
</evidence>
<proteinExistence type="predicted"/>
<dbReference type="Gramene" id="KRH03959">
    <property type="protein sequence ID" value="KRH03959"/>
    <property type="gene ID" value="GLYMA_17G129800"/>
</dbReference>
<evidence type="ECO:0000313" key="2">
    <source>
        <dbReference type="EnsemblPlants" id="KRH03959"/>
    </source>
</evidence>
<dbReference type="EnsemblPlants" id="KRH03959">
    <property type="protein sequence ID" value="KRH03959"/>
    <property type="gene ID" value="GLYMA_17G129800"/>
</dbReference>
<reference evidence="2" key="2">
    <citation type="submission" date="2018-02" db="UniProtKB">
        <authorList>
            <consortium name="EnsemblPlants"/>
        </authorList>
    </citation>
    <scope>IDENTIFICATION</scope>
    <source>
        <strain evidence="2">Williams 82</strain>
    </source>
</reference>
<protein>
    <submittedName>
        <fullName evidence="1 2">Uncharacterized protein</fullName>
    </submittedName>
</protein>
<gene>
    <name evidence="1" type="ORF">GLYMA_17G129800</name>
</gene>
<organism evidence="2">
    <name type="scientific">Glycine max</name>
    <name type="common">Soybean</name>
    <name type="synonym">Glycine hispida</name>
    <dbReference type="NCBI Taxonomy" id="3847"/>
    <lineage>
        <taxon>Eukaryota</taxon>
        <taxon>Viridiplantae</taxon>
        <taxon>Streptophyta</taxon>
        <taxon>Embryophyta</taxon>
        <taxon>Tracheophyta</taxon>
        <taxon>Spermatophyta</taxon>
        <taxon>Magnoliopsida</taxon>
        <taxon>eudicotyledons</taxon>
        <taxon>Gunneridae</taxon>
        <taxon>Pentapetalae</taxon>
        <taxon>rosids</taxon>
        <taxon>fabids</taxon>
        <taxon>Fabales</taxon>
        <taxon>Fabaceae</taxon>
        <taxon>Papilionoideae</taxon>
        <taxon>50 kb inversion clade</taxon>
        <taxon>NPAAA clade</taxon>
        <taxon>indigoferoid/millettioid clade</taxon>
        <taxon>Phaseoleae</taxon>
        <taxon>Glycine</taxon>
        <taxon>Glycine subgen. Soja</taxon>
    </lineage>
</organism>
<dbReference type="Proteomes" id="UP000008827">
    <property type="component" value="Chromosome 17"/>
</dbReference>
<evidence type="ECO:0000313" key="1">
    <source>
        <dbReference type="EMBL" id="KRH03959.1"/>
    </source>
</evidence>
<keyword evidence="3" id="KW-1185">Reference proteome</keyword>
<dbReference type="AlphaFoldDB" id="K7MLF6"/>
<sequence length="86" mass="10170">MIANECTVSTSINNIDNLYQNTIYKRYYSIRRNMKKINLFWIWGRGLEEESNVTKSHSNINTCKINTYPSRNTHDTGNHFQVILIK</sequence>
<reference evidence="1" key="3">
    <citation type="submission" date="2018-07" db="EMBL/GenBank/DDBJ databases">
        <title>WGS assembly of Glycine max.</title>
        <authorList>
            <person name="Schmutz J."/>
            <person name="Cannon S."/>
            <person name="Schlueter J."/>
            <person name="Ma J."/>
            <person name="Mitros T."/>
            <person name="Nelson W."/>
            <person name="Hyten D."/>
            <person name="Song Q."/>
            <person name="Thelen J."/>
            <person name="Cheng J."/>
            <person name="Xu D."/>
            <person name="Hellsten U."/>
            <person name="May G."/>
            <person name="Yu Y."/>
            <person name="Sakurai T."/>
            <person name="Umezawa T."/>
            <person name="Bhattacharyya M."/>
            <person name="Sandhu D."/>
            <person name="Valliyodan B."/>
            <person name="Lindquist E."/>
            <person name="Peto M."/>
            <person name="Grant D."/>
            <person name="Shu S."/>
            <person name="Goodstein D."/>
            <person name="Barry K."/>
            <person name="Futrell-Griggs M."/>
            <person name="Abernathy B."/>
            <person name="Du J."/>
            <person name="Tian Z."/>
            <person name="Zhu L."/>
            <person name="Gill N."/>
            <person name="Joshi T."/>
            <person name="Libault M."/>
            <person name="Sethuraman A."/>
            <person name="Zhang X."/>
            <person name="Shinozaki K."/>
            <person name="Nguyen H."/>
            <person name="Wing R."/>
            <person name="Cregan P."/>
            <person name="Specht J."/>
            <person name="Grimwood J."/>
            <person name="Rokhsar D."/>
            <person name="Stacey G."/>
            <person name="Shoemaker R."/>
            <person name="Jackson S."/>
        </authorList>
    </citation>
    <scope>NUCLEOTIDE SEQUENCE</scope>
    <source>
        <tissue evidence="1">Callus</tissue>
    </source>
</reference>
<dbReference type="HOGENOM" id="CLU_2502391_0_0_1"/>
<reference evidence="1 2" key="1">
    <citation type="journal article" date="2010" name="Nature">
        <title>Genome sequence of the palaeopolyploid soybean.</title>
        <authorList>
            <person name="Schmutz J."/>
            <person name="Cannon S.B."/>
            <person name="Schlueter J."/>
            <person name="Ma J."/>
            <person name="Mitros T."/>
            <person name="Nelson W."/>
            <person name="Hyten D.L."/>
            <person name="Song Q."/>
            <person name="Thelen J.J."/>
            <person name="Cheng J."/>
            <person name="Xu D."/>
            <person name="Hellsten U."/>
            <person name="May G.D."/>
            <person name="Yu Y."/>
            <person name="Sakurai T."/>
            <person name="Umezawa T."/>
            <person name="Bhattacharyya M.K."/>
            <person name="Sandhu D."/>
            <person name="Valliyodan B."/>
            <person name="Lindquist E."/>
            <person name="Peto M."/>
            <person name="Grant D."/>
            <person name="Shu S."/>
            <person name="Goodstein D."/>
            <person name="Barry K."/>
            <person name="Futrell-Griggs M."/>
            <person name="Abernathy B."/>
            <person name="Du J."/>
            <person name="Tian Z."/>
            <person name="Zhu L."/>
            <person name="Gill N."/>
            <person name="Joshi T."/>
            <person name="Libault M."/>
            <person name="Sethuraman A."/>
            <person name="Zhang X.-C."/>
            <person name="Shinozaki K."/>
            <person name="Nguyen H.T."/>
            <person name="Wing R.A."/>
            <person name="Cregan P."/>
            <person name="Specht J."/>
            <person name="Grimwood J."/>
            <person name="Rokhsar D."/>
            <person name="Stacey G."/>
            <person name="Shoemaker R.C."/>
            <person name="Jackson S.A."/>
        </authorList>
    </citation>
    <scope>NUCLEOTIDE SEQUENCE [LARGE SCALE GENOMIC DNA]</scope>
    <source>
        <strain evidence="2">cv. Williams 82</strain>
        <tissue evidence="1">Callus</tissue>
    </source>
</reference>
<name>K7MLF6_SOYBN</name>
<dbReference type="PaxDb" id="3847-GLYMA17G13890.1"/>